<accession>A0A485D488</accession>
<organism evidence="1 2">
    <name type="scientific">Raoultella planticola</name>
    <name type="common">Klebsiella planticola</name>
    <dbReference type="NCBI Taxonomy" id="575"/>
    <lineage>
        <taxon>Bacteria</taxon>
        <taxon>Pseudomonadati</taxon>
        <taxon>Pseudomonadota</taxon>
        <taxon>Gammaproteobacteria</taxon>
        <taxon>Enterobacterales</taxon>
        <taxon>Enterobacteriaceae</taxon>
        <taxon>Klebsiella/Raoultella group</taxon>
        <taxon>Raoultella</taxon>
    </lineage>
</organism>
<reference evidence="1 2" key="1">
    <citation type="submission" date="2019-03" db="EMBL/GenBank/DDBJ databases">
        <authorList>
            <consortium name="Pathogen Informatics"/>
        </authorList>
    </citation>
    <scope>NUCLEOTIDE SEQUENCE [LARGE SCALE GENOMIC DNA]</scope>
    <source>
        <strain evidence="1 2">NCTC12998</strain>
    </source>
</reference>
<dbReference type="Proteomes" id="UP000345637">
    <property type="component" value="Unassembled WGS sequence"/>
</dbReference>
<dbReference type="EMBL" id="CAADJE010000040">
    <property type="protein sequence ID" value="VFS91653.1"/>
    <property type="molecule type" value="Genomic_DNA"/>
</dbReference>
<gene>
    <name evidence="1" type="ORF">NCTC12998_07202</name>
</gene>
<evidence type="ECO:0000313" key="1">
    <source>
        <dbReference type="EMBL" id="VFS91653.1"/>
    </source>
</evidence>
<dbReference type="AlphaFoldDB" id="A0A485D488"/>
<evidence type="ECO:0000313" key="2">
    <source>
        <dbReference type="Proteomes" id="UP000345637"/>
    </source>
</evidence>
<sequence length="107" mass="12150">MIGRGGVCFRHPDPEIGCPGSSPLCVVFVRSCLRIYQMQYTVFKLLFFHYAAPALFSAGGCHRASKHRFASFLTVVHFRKVSDSVKVGSTRNRHPVIYWCCYKVANY</sequence>
<proteinExistence type="predicted"/>
<name>A0A485D488_RAOPL</name>
<protein>
    <submittedName>
        <fullName evidence="1">Uncharacterized protein</fullName>
    </submittedName>
</protein>